<dbReference type="Proteomes" id="UP000095282">
    <property type="component" value="Unplaced"/>
</dbReference>
<dbReference type="WBParaSite" id="Csp11.Scaffold629.g11798.t1">
    <property type="protein sequence ID" value="Csp11.Scaffold629.g11798.t1"/>
    <property type="gene ID" value="Csp11.Scaffold629.g11798"/>
</dbReference>
<dbReference type="Gene3D" id="3.30.460.10">
    <property type="entry name" value="Beta Polymerase, domain 2"/>
    <property type="match status" value="1"/>
</dbReference>
<dbReference type="InterPro" id="IPR054708">
    <property type="entry name" value="MTPAP-like_central"/>
</dbReference>
<reference evidence="3" key="1">
    <citation type="submission" date="2016-11" db="UniProtKB">
        <authorList>
            <consortium name="WormBaseParasite"/>
        </authorList>
    </citation>
    <scope>IDENTIFICATION</scope>
</reference>
<dbReference type="PANTHER" id="PTHR12271">
    <property type="entry name" value="POLY A POLYMERASE CID PAP -RELATED"/>
    <property type="match status" value="1"/>
</dbReference>
<dbReference type="GO" id="GO:0031123">
    <property type="term" value="P:RNA 3'-end processing"/>
    <property type="evidence" value="ECO:0007669"/>
    <property type="project" value="TreeGrafter"/>
</dbReference>
<name>A0A1I7TU36_9PELO</name>
<dbReference type="InterPro" id="IPR043519">
    <property type="entry name" value="NT_sf"/>
</dbReference>
<dbReference type="SUPFAM" id="SSF81631">
    <property type="entry name" value="PAP/OAS1 substrate-binding domain"/>
    <property type="match status" value="1"/>
</dbReference>
<dbReference type="AlphaFoldDB" id="A0A1I7TU36"/>
<evidence type="ECO:0000313" key="2">
    <source>
        <dbReference type="Proteomes" id="UP000095282"/>
    </source>
</evidence>
<protein>
    <submittedName>
        <fullName evidence="3">Polynucleotide adenylyltransferase</fullName>
    </submittedName>
</protein>
<dbReference type="PANTHER" id="PTHR12271:SF39">
    <property type="entry name" value="PAP-ASSOCIATED DOMAIN-CONTAINING PROTEIN"/>
    <property type="match status" value="1"/>
</dbReference>
<evidence type="ECO:0000259" key="1">
    <source>
        <dbReference type="Pfam" id="PF22600"/>
    </source>
</evidence>
<dbReference type="GO" id="GO:0050265">
    <property type="term" value="F:RNA uridylyltransferase activity"/>
    <property type="evidence" value="ECO:0007669"/>
    <property type="project" value="TreeGrafter"/>
</dbReference>
<dbReference type="SUPFAM" id="SSF81301">
    <property type="entry name" value="Nucleotidyltransferase"/>
    <property type="match status" value="1"/>
</dbReference>
<feature type="domain" description="Poly(A) RNA polymerase mitochondrial-like central palm" evidence="1">
    <location>
        <begin position="39"/>
        <end position="207"/>
    </location>
</feature>
<organism evidence="2 3">
    <name type="scientific">Caenorhabditis tropicalis</name>
    <dbReference type="NCBI Taxonomy" id="1561998"/>
    <lineage>
        <taxon>Eukaryota</taxon>
        <taxon>Metazoa</taxon>
        <taxon>Ecdysozoa</taxon>
        <taxon>Nematoda</taxon>
        <taxon>Chromadorea</taxon>
        <taxon>Rhabditida</taxon>
        <taxon>Rhabditina</taxon>
        <taxon>Rhabditomorpha</taxon>
        <taxon>Rhabditoidea</taxon>
        <taxon>Rhabditidae</taxon>
        <taxon>Peloderinae</taxon>
        <taxon>Caenorhabditis</taxon>
    </lineage>
</organism>
<evidence type="ECO:0000313" key="3">
    <source>
        <dbReference type="WBParaSite" id="Csp11.Scaffold629.g11798.t1"/>
    </source>
</evidence>
<sequence>MSAKAAIEARLRKIGRPEDSIFKNNEPLIMQWDESLKELSKSIERYYLDNRQTKEEYAEKLEILKEIEKYVTKNIFNKKVCLLLSGPSSNSILQIHQWKFDVKAVVPFGSSASGLGMKGGDLDMTICLHPGFSPKNKKIKLRTNMILEEILEDIDSGRMLPHREFEDMEHRFRGRIPIVTGIVDDIDLDISISMTEGVSAQYLTCKYIDAYAKYDHRFILLAVFAKAWQKSMKTDRNERFFKKIFPNSCTIVLMVIFFMKRYKLLPPNINKKHAEHLGIDRATWARVRQGENGSFGIPNEDVSKWKESNYCDVSIGTLFMLYLDFYSEIVDFSTQKLDIENGILKEKEASRRTAEIVIVDVVDKHNTAESVVYSRMLQHYMERAKSVIMKTDRKQLLHILMNSPIKDISEYSEKEFKELRERRLLPKRRGRRY</sequence>
<dbReference type="Gene3D" id="1.10.1410.10">
    <property type="match status" value="1"/>
</dbReference>
<keyword evidence="2" id="KW-1185">Reference proteome</keyword>
<dbReference type="STRING" id="1561998.A0A1I7TU36"/>
<proteinExistence type="predicted"/>
<accession>A0A1I7TU36</accession>
<dbReference type="Pfam" id="PF22600">
    <property type="entry name" value="MTPAP-like_central"/>
    <property type="match status" value="1"/>
</dbReference>